<reference evidence="2" key="1">
    <citation type="submission" date="2022-11" db="EMBL/GenBank/DDBJ databases">
        <authorList>
            <person name="Scott C."/>
            <person name="Bruce N."/>
        </authorList>
    </citation>
    <scope>NUCLEOTIDE SEQUENCE</scope>
</reference>
<evidence type="ECO:0000256" key="1">
    <source>
        <dbReference type="SAM" id="MobiDB-lite"/>
    </source>
</evidence>
<organism evidence="2 3">
    <name type="scientific">Parascedosporium putredinis</name>
    <dbReference type="NCBI Taxonomy" id="1442378"/>
    <lineage>
        <taxon>Eukaryota</taxon>
        <taxon>Fungi</taxon>
        <taxon>Dikarya</taxon>
        <taxon>Ascomycota</taxon>
        <taxon>Pezizomycotina</taxon>
        <taxon>Sordariomycetes</taxon>
        <taxon>Hypocreomycetidae</taxon>
        <taxon>Microascales</taxon>
        <taxon>Microascaceae</taxon>
        <taxon>Parascedosporium</taxon>
    </lineage>
</organism>
<keyword evidence="3" id="KW-1185">Reference proteome</keyword>
<dbReference type="OrthoDB" id="5244861at2759"/>
<proteinExistence type="predicted"/>
<comment type="caution">
    <text evidence="2">The sequence shown here is derived from an EMBL/GenBank/DDBJ whole genome shotgun (WGS) entry which is preliminary data.</text>
</comment>
<feature type="compositionally biased region" description="Acidic residues" evidence="1">
    <location>
        <begin position="13"/>
        <end position="23"/>
    </location>
</feature>
<accession>A0A9P1HA93</accession>
<sequence length="156" mass="16245">MVKATAPAQPPAPEEESESEVEESSLQQHPGPLNLYSTSPAVNILAPARAAASAPAPAAPKFQTPTVGSYMGRSITMPVVIDPEVHERAAALGDFNTFVGGLDGRSGMDDGDLSSFRASLTTAGVFSGTPRSLTERMLMEEAMGLGERDNSPVTSK</sequence>
<protein>
    <submittedName>
        <fullName evidence="2">Uncharacterized protein</fullName>
    </submittedName>
</protein>
<feature type="region of interest" description="Disordered" evidence="1">
    <location>
        <begin position="1"/>
        <end position="38"/>
    </location>
</feature>
<evidence type="ECO:0000313" key="2">
    <source>
        <dbReference type="EMBL" id="CAI4219517.1"/>
    </source>
</evidence>
<dbReference type="AlphaFoldDB" id="A0A9P1HA93"/>
<feature type="region of interest" description="Disordered" evidence="1">
    <location>
        <begin position="49"/>
        <end position="68"/>
    </location>
</feature>
<feature type="compositionally biased region" description="Low complexity" evidence="1">
    <location>
        <begin position="49"/>
        <end position="60"/>
    </location>
</feature>
<name>A0A9P1HA93_9PEZI</name>
<dbReference type="EMBL" id="CALLCH030000020">
    <property type="protein sequence ID" value="CAI4219517.1"/>
    <property type="molecule type" value="Genomic_DNA"/>
</dbReference>
<gene>
    <name evidence="2" type="ORF">PPNO1_LOCUS9074</name>
</gene>
<evidence type="ECO:0000313" key="3">
    <source>
        <dbReference type="Proteomes" id="UP000838763"/>
    </source>
</evidence>
<dbReference type="Proteomes" id="UP000838763">
    <property type="component" value="Unassembled WGS sequence"/>
</dbReference>